<sequence length="491" mass="59221">MQNKIKNIDETTWFSKMKNYPDTIMHIKILIEQVDLLQIFKKYDLEKIKDLSTNQLDYLYILLRISHKLGIRYCELMTDEILNYVFFNILKEIEKEEFTNQIPNIAFDEIYDRFCADISDFFVNFLNRYVFRRQNFDMQKNINFTTKYTINFLTNLFEEDDYRHFFSDDLSGNIFLKYPLYFDKMSEYLINLTEVTIIDHYEKLITFVEKLNNSVIENLLISLNFNYDVGLLMKDKLYGFEYCSILFADKSKIFIEDDLITISNFENYYKNTNKRILIKENIRDLLEFDIEIYEHPKYTESLNKEGYTIYQKIPENDLLSIFIHHNFFTSDTKNQLLDLIIDIMVNNKYQVGIIDIDDVTNTLLDSYELFAMSENINMHYDEFIIYLQNTHTLPSFYPEEYMLRLISRILSVNIEYLYQDKISNNFITIIMNNVDEQLFDNSIIISRDYFNFYILHKNNEEFIPVNFDNKYTGSNMNKTISLINIRETIEI</sequence>
<dbReference type="EMBL" id="MN740556">
    <property type="protein sequence ID" value="QHU33244.1"/>
    <property type="molecule type" value="Genomic_DNA"/>
</dbReference>
<evidence type="ECO:0000313" key="1">
    <source>
        <dbReference type="EMBL" id="QHU33244.1"/>
    </source>
</evidence>
<dbReference type="AlphaFoldDB" id="A0A6C0LUK2"/>
<reference evidence="1" key="1">
    <citation type="journal article" date="2020" name="Nature">
        <title>Giant virus diversity and host interactions through global metagenomics.</title>
        <authorList>
            <person name="Schulz F."/>
            <person name="Roux S."/>
            <person name="Paez-Espino D."/>
            <person name="Jungbluth S."/>
            <person name="Walsh D.A."/>
            <person name="Denef V.J."/>
            <person name="McMahon K.D."/>
            <person name="Konstantinidis K.T."/>
            <person name="Eloe-Fadrosh E.A."/>
            <person name="Kyrpides N.C."/>
            <person name="Woyke T."/>
        </authorList>
    </citation>
    <scope>NUCLEOTIDE SEQUENCE</scope>
    <source>
        <strain evidence="1">GVMAG-S-1014582-52</strain>
    </source>
</reference>
<organism evidence="1">
    <name type="scientific">viral metagenome</name>
    <dbReference type="NCBI Taxonomy" id="1070528"/>
    <lineage>
        <taxon>unclassified sequences</taxon>
        <taxon>metagenomes</taxon>
        <taxon>organismal metagenomes</taxon>
    </lineage>
</organism>
<protein>
    <submittedName>
        <fullName evidence="1">Uncharacterized protein</fullName>
    </submittedName>
</protein>
<accession>A0A6C0LUK2</accession>
<name>A0A6C0LUK2_9ZZZZ</name>
<proteinExistence type="predicted"/>